<evidence type="ECO:0000313" key="3">
    <source>
        <dbReference type="EMBL" id="KAG9344088.1"/>
    </source>
</evidence>
<feature type="region of interest" description="Disordered" evidence="1">
    <location>
        <begin position="75"/>
        <end position="125"/>
    </location>
</feature>
<comment type="caution">
    <text evidence="3">The sequence shown here is derived from an EMBL/GenBank/DDBJ whole genome shotgun (WGS) entry which is preliminary data.</text>
</comment>
<dbReference type="Pfam" id="PF15725">
    <property type="entry name" value="RCDG1"/>
    <property type="match status" value="1"/>
</dbReference>
<protein>
    <submittedName>
        <fullName evidence="3">Uncharacterized protein</fullName>
    </submittedName>
</protein>
<dbReference type="Proteomes" id="UP000824540">
    <property type="component" value="Unassembled WGS sequence"/>
</dbReference>
<gene>
    <name evidence="2" type="ORF">JZ751_003409</name>
    <name evidence="3" type="ORF">JZ751_012568</name>
</gene>
<dbReference type="AlphaFoldDB" id="A0A8T2P3B1"/>
<dbReference type="InterPro" id="IPR031457">
    <property type="entry name" value="RCDG1"/>
</dbReference>
<feature type="compositionally biased region" description="Polar residues" evidence="1">
    <location>
        <begin position="115"/>
        <end position="125"/>
    </location>
</feature>
<evidence type="ECO:0000313" key="2">
    <source>
        <dbReference type="EMBL" id="KAG9329639.1"/>
    </source>
</evidence>
<name>A0A8T2P3B1_9TELE</name>
<proteinExistence type="predicted"/>
<evidence type="ECO:0000313" key="4">
    <source>
        <dbReference type="Proteomes" id="UP000824540"/>
    </source>
</evidence>
<dbReference type="EMBL" id="JAFBMS010000021">
    <property type="protein sequence ID" value="KAG9344088.1"/>
    <property type="molecule type" value="Genomic_DNA"/>
</dbReference>
<keyword evidence="4" id="KW-1185">Reference proteome</keyword>
<dbReference type="EMBL" id="JAFBMS010001035">
    <property type="protein sequence ID" value="KAG9329639.1"/>
    <property type="molecule type" value="Genomic_DNA"/>
</dbReference>
<sequence>MSRDSSIASENTLNLTDHEVLEEIEVQIDDASVSLTHMLHATSVIAEQVKDLAEKCSANANFLKAWRDLLKDGHRDVTAPGQTRRSSDRPEVLDISEGWARYSGEDSAGAGSCTGHISSQVKEGA</sequence>
<reference evidence="3" key="1">
    <citation type="thesis" date="2021" institute="BYU ScholarsArchive" country="Provo, UT, USA">
        <title>Applications of and Algorithms for Genome Assembly and Genomic Analyses with an Emphasis on Marine Teleosts.</title>
        <authorList>
            <person name="Pickett B.D."/>
        </authorList>
    </citation>
    <scope>NUCLEOTIDE SEQUENCE</scope>
    <source>
        <strain evidence="3">HI-2016</strain>
    </source>
</reference>
<dbReference type="PANTHER" id="PTHR31641:SF2">
    <property type="entry name" value="RENAL CANCER DIFFERENTIATION GENE 1 PROTEIN"/>
    <property type="match status" value="1"/>
</dbReference>
<organism evidence="3 4">
    <name type="scientific">Albula glossodonta</name>
    <name type="common">roundjaw bonefish</name>
    <dbReference type="NCBI Taxonomy" id="121402"/>
    <lineage>
        <taxon>Eukaryota</taxon>
        <taxon>Metazoa</taxon>
        <taxon>Chordata</taxon>
        <taxon>Craniata</taxon>
        <taxon>Vertebrata</taxon>
        <taxon>Euteleostomi</taxon>
        <taxon>Actinopterygii</taxon>
        <taxon>Neopterygii</taxon>
        <taxon>Teleostei</taxon>
        <taxon>Albuliformes</taxon>
        <taxon>Albulidae</taxon>
        <taxon>Albula</taxon>
    </lineage>
</organism>
<dbReference type="PANTHER" id="PTHR31641">
    <property type="entry name" value="RENAL CANCER DIFFERENTIATION GENE 1 PROTEIN"/>
    <property type="match status" value="1"/>
</dbReference>
<accession>A0A8T2P3B1</accession>
<dbReference type="OrthoDB" id="9946198at2759"/>
<evidence type="ECO:0000256" key="1">
    <source>
        <dbReference type="SAM" id="MobiDB-lite"/>
    </source>
</evidence>